<evidence type="ECO:0000256" key="2">
    <source>
        <dbReference type="ARBA" id="ARBA00022692"/>
    </source>
</evidence>
<dbReference type="SUPFAM" id="SSF81321">
    <property type="entry name" value="Family A G protein-coupled receptor-like"/>
    <property type="match status" value="1"/>
</dbReference>
<feature type="transmembrane region" description="Helical" evidence="5">
    <location>
        <begin position="93"/>
        <end position="114"/>
    </location>
</feature>
<dbReference type="GO" id="GO:0016020">
    <property type="term" value="C:membrane"/>
    <property type="evidence" value="ECO:0007669"/>
    <property type="project" value="UniProtKB-SubCell"/>
</dbReference>
<dbReference type="AlphaFoldDB" id="A0A137NU58"/>
<reference evidence="7 8" key="1">
    <citation type="journal article" date="2015" name="Genome Biol. Evol.">
        <title>Phylogenomic analyses indicate that early fungi evolved digesting cell walls of algal ancestors of land plants.</title>
        <authorList>
            <person name="Chang Y."/>
            <person name="Wang S."/>
            <person name="Sekimoto S."/>
            <person name="Aerts A.L."/>
            <person name="Choi C."/>
            <person name="Clum A."/>
            <person name="LaButti K.M."/>
            <person name="Lindquist E.A."/>
            <person name="Yee Ngan C."/>
            <person name="Ohm R.A."/>
            <person name="Salamov A.A."/>
            <person name="Grigoriev I.V."/>
            <person name="Spatafora J.W."/>
            <person name="Berbee M.L."/>
        </authorList>
    </citation>
    <scope>NUCLEOTIDE SEQUENCE [LARGE SCALE GENOMIC DNA]</scope>
    <source>
        <strain evidence="7 8">NRRL 28638</strain>
    </source>
</reference>
<dbReference type="Proteomes" id="UP000070444">
    <property type="component" value="Unassembled WGS sequence"/>
</dbReference>
<feature type="non-terminal residue" evidence="7">
    <location>
        <position position="319"/>
    </location>
</feature>
<evidence type="ECO:0000256" key="4">
    <source>
        <dbReference type="ARBA" id="ARBA00023136"/>
    </source>
</evidence>
<organism evidence="7 8">
    <name type="scientific">Conidiobolus coronatus (strain ATCC 28846 / CBS 209.66 / NRRL 28638)</name>
    <name type="common">Delacroixia coronata</name>
    <dbReference type="NCBI Taxonomy" id="796925"/>
    <lineage>
        <taxon>Eukaryota</taxon>
        <taxon>Fungi</taxon>
        <taxon>Fungi incertae sedis</taxon>
        <taxon>Zoopagomycota</taxon>
        <taxon>Entomophthoromycotina</taxon>
        <taxon>Entomophthoromycetes</taxon>
        <taxon>Entomophthorales</taxon>
        <taxon>Ancylistaceae</taxon>
        <taxon>Conidiobolus</taxon>
    </lineage>
</organism>
<feature type="transmembrane region" description="Helical" evidence="5">
    <location>
        <begin position="50"/>
        <end position="73"/>
    </location>
</feature>
<evidence type="ECO:0000313" key="8">
    <source>
        <dbReference type="Proteomes" id="UP000070444"/>
    </source>
</evidence>
<dbReference type="InterPro" id="IPR017452">
    <property type="entry name" value="GPCR_Rhodpsn_7TM"/>
</dbReference>
<feature type="transmembrane region" description="Helical" evidence="5">
    <location>
        <begin position="12"/>
        <end position="38"/>
    </location>
</feature>
<keyword evidence="7" id="KW-0675">Receptor</keyword>
<sequence length="319" mass="36377">MNDPSFVLENPSLTIITEILMIFFAVLALFMNFIAFYITVFRLRMKTAAVGLMAIIATSDIIISLNVIISHIINFATSHHILNNRDFCTYTGMIYMLVPMTSIDGIGLLSLLRLLSVSYNKEFKAFYWYLAMATMIIYNVVINVIGIIKDIYIIQPSQAYCYAAHVPGTYSELFDQLLALKFLVMLVLILISYTGITITVYKTFSKLNSNNNSSSEQFLCEKPYNAYQRRIIYKLVILIFLYVICFVPGLGITIYTVVTLKIITPFMDSIIGTKFTLALLVNAIFVLIYQKEARDILLGMLPRWLYSCKSNFDPVELQN</sequence>
<dbReference type="PROSITE" id="PS50262">
    <property type="entry name" value="G_PROTEIN_RECEP_F1_2"/>
    <property type="match status" value="1"/>
</dbReference>
<gene>
    <name evidence="7" type="ORF">CONCODRAFT_11853</name>
</gene>
<evidence type="ECO:0000256" key="5">
    <source>
        <dbReference type="SAM" id="Phobius"/>
    </source>
</evidence>
<evidence type="ECO:0000256" key="3">
    <source>
        <dbReference type="ARBA" id="ARBA00022989"/>
    </source>
</evidence>
<accession>A0A137NU58</accession>
<proteinExistence type="predicted"/>
<evidence type="ECO:0000313" key="7">
    <source>
        <dbReference type="EMBL" id="KXN66333.1"/>
    </source>
</evidence>
<feature type="domain" description="G-protein coupled receptors family 1 profile" evidence="6">
    <location>
        <begin position="31"/>
        <end position="289"/>
    </location>
</feature>
<dbReference type="EMBL" id="KQ964739">
    <property type="protein sequence ID" value="KXN66333.1"/>
    <property type="molecule type" value="Genomic_DNA"/>
</dbReference>
<feature type="transmembrane region" description="Helical" evidence="5">
    <location>
        <begin position="126"/>
        <end position="148"/>
    </location>
</feature>
<comment type="subcellular location">
    <subcellularLocation>
        <location evidence="1">Membrane</location>
    </subcellularLocation>
</comment>
<keyword evidence="4 5" id="KW-0472">Membrane</keyword>
<evidence type="ECO:0000256" key="1">
    <source>
        <dbReference type="ARBA" id="ARBA00004370"/>
    </source>
</evidence>
<dbReference type="Gene3D" id="1.20.1070.10">
    <property type="entry name" value="Rhodopsin 7-helix transmembrane proteins"/>
    <property type="match status" value="1"/>
</dbReference>
<feature type="transmembrane region" description="Helical" evidence="5">
    <location>
        <begin position="231"/>
        <end position="258"/>
    </location>
</feature>
<keyword evidence="2 5" id="KW-0812">Transmembrane</keyword>
<feature type="transmembrane region" description="Helical" evidence="5">
    <location>
        <begin position="270"/>
        <end position="289"/>
    </location>
</feature>
<evidence type="ECO:0000259" key="6">
    <source>
        <dbReference type="PROSITE" id="PS50262"/>
    </source>
</evidence>
<dbReference type="OrthoDB" id="9370401at2759"/>
<keyword evidence="8" id="KW-1185">Reference proteome</keyword>
<name>A0A137NU58_CONC2</name>
<keyword evidence="3 5" id="KW-1133">Transmembrane helix</keyword>
<protein>
    <submittedName>
        <fullName evidence="7">Family A G protein-coupled receptor-like protein</fullName>
    </submittedName>
</protein>
<feature type="transmembrane region" description="Helical" evidence="5">
    <location>
        <begin position="178"/>
        <end position="201"/>
    </location>
</feature>